<evidence type="ECO:0000259" key="12">
    <source>
        <dbReference type="Pfam" id="PF02878"/>
    </source>
</evidence>
<name>A0ABN1LL41_9ALTE</name>
<organism evidence="15 16">
    <name type="scientific">Aliiglaciecola litoralis</name>
    <dbReference type="NCBI Taxonomy" id="582857"/>
    <lineage>
        <taxon>Bacteria</taxon>
        <taxon>Pseudomonadati</taxon>
        <taxon>Pseudomonadota</taxon>
        <taxon>Gammaproteobacteria</taxon>
        <taxon>Alteromonadales</taxon>
        <taxon>Alteromonadaceae</taxon>
        <taxon>Aliiglaciecola</taxon>
    </lineage>
</organism>
<evidence type="ECO:0000256" key="8">
    <source>
        <dbReference type="ARBA" id="ARBA00022842"/>
    </source>
</evidence>
<comment type="similarity">
    <text evidence="4 10">Belongs to the phosphohexose mutase family.</text>
</comment>
<dbReference type="InterPro" id="IPR005841">
    <property type="entry name" value="Alpha-D-phosphohexomutase_SF"/>
</dbReference>
<feature type="domain" description="Alpha-D-phosphohexomutase alpha/beta/alpha" evidence="14">
    <location>
        <begin position="289"/>
        <end position="397"/>
    </location>
</feature>
<sequence>MKISCFKAYDIRGRLLEQLDENVAYRIGRAFAQYLSAKTVVVGGDVRHTSQPLKLALCAGLIDGGATVTDLGMTGTEEIYFATKHLGVDGGIEVTASHNPIDYNGMKLVKADSKPISGDTGLFAIKEIAEQYDQQDVDNRLQHYSHERATDEAFLQGRGSVVIEKLKSSQQYQQQSCMPDYVAHMLTYIDVGKLKPLKLVVNAGNGAAGKALDAIENKLNALGAPIEFIKVHHQPDGDFPNGIPNPLLPESRADTAKVVIDNNADMGIAWDGDFDRCFLFDEQGDFVEGYYIVGLLAKAFLDKDSHNKIIYDPRVYWNTEDIVKQAGGTPIKSKTGHAFIKERMRSDDAVYGGEMSAHHYFRDFAYCDSGMIPWLLVAELLCTSGQPLSELVKARIAAFPSSGEINSLLKDADAALQRVIDTYKSDAIVIDDTDGVGFEFENWRFNLRKSNTEPVIRLNVESRADIALMQQKTAELLAIIRA</sequence>
<dbReference type="Pfam" id="PF00408">
    <property type="entry name" value="PGM_PMM_IV"/>
    <property type="match status" value="1"/>
</dbReference>
<dbReference type="EMBL" id="BAAAFD010000006">
    <property type="protein sequence ID" value="GAA0857402.1"/>
    <property type="molecule type" value="Genomic_DNA"/>
</dbReference>
<evidence type="ECO:0000256" key="5">
    <source>
        <dbReference type="ARBA" id="ARBA00012730"/>
    </source>
</evidence>
<comment type="cofactor">
    <cofactor evidence="2">
        <name>Mg(2+)</name>
        <dbReference type="ChEBI" id="CHEBI:18420"/>
    </cofactor>
</comment>
<dbReference type="EC" id="5.4.2.8" evidence="5"/>
<keyword evidence="8 10" id="KW-0460">Magnesium</keyword>
<dbReference type="InterPro" id="IPR016066">
    <property type="entry name" value="A-D-PHexomutase_CS"/>
</dbReference>
<dbReference type="PRINTS" id="PR00509">
    <property type="entry name" value="PGMPMM"/>
</dbReference>
<comment type="catalytic activity">
    <reaction evidence="1">
        <text>alpha-D-mannose 1-phosphate = D-mannose 6-phosphate</text>
        <dbReference type="Rhea" id="RHEA:11140"/>
        <dbReference type="ChEBI" id="CHEBI:58409"/>
        <dbReference type="ChEBI" id="CHEBI:58735"/>
        <dbReference type="EC" id="5.4.2.8"/>
    </reaction>
</comment>
<dbReference type="RefSeq" id="WP_343860093.1">
    <property type="nucleotide sequence ID" value="NZ_BAAAFD010000006.1"/>
</dbReference>
<evidence type="ECO:0000256" key="3">
    <source>
        <dbReference type="ARBA" id="ARBA00004699"/>
    </source>
</evidence>
<dbReference type="PROSITE" id="PS00710">
    <property type="entry name" value="PGM_PMM"/>
    <property type="match status" value="1"/>
</dbReference>
<proteinExistence type="inferred from homology"/>
<dbReference type="Pfam" id="PF02878">
    <property type="entry name" value="PGM_PMM_I"/>
    <property type="match status" value="1"/>
</dbReference>
<dbReference type="Pfam" id="PF02879">
    <property type="entry name" value="PGM_PMM_II"/>
    <property type="match status" value="1"/>
</dbReference>
<dbReference type="InterPro" id="IPR005846">
    <property type="entry name" value="A-D-PHexomutase_a/b/a-III"/>
</dbReference>
<evidence type="ECO:0000256" key="6">
    <source>
        <dbReference type="ARBA" id="ARBA00022553"/>
    </source>
</evidence>
<evidence type="ECO:0000256" key="2">
    <source>
        <dbReference type="ARBA" id="ARBA00001946"/>
    </source>
</evidence>
<evidence type="ECO:0000313" key="15">
    <source>
        <dbReference type="EMBL" id="GAA0857402.1"/>
    </source>
</evidence>
<dbReference type="CDD" id="cd03089">
    <property type="entry name" value="PMM_PGM"/>
    <property type="match status" value="1"/>
</dbReference>
<evidence type="ECO:0000259" key="14">
    <source>
        <dbReference type="Pfam" id="PF02880"/>
    </source>
</evidence>
<dbReference type="PANTHER" id="PTHR43771">
    <property type="entry name" value="PHOSPHOMANNOMUTASE"/>
    <property type="match status" value="1"/>
</dbReference>
<keyword evidence="6" id="KW-0597">Phosphoprotein</keyword>
<dbReference type="SUPFAM" id="SSF53738">
    <property type="entry name" value="Phosphoglucomutase, first 3 domains"/>
    <property type="match status" value="3"/>
</dbReference>
<evidence type="ECO:0000256" key="1">
    <source>
        <dbReference type="ARBA" id="ARBA00000586"/>
    </source>
</evidence>
<dbReference type="InterPro" id="IPR005844">
    <property type="entry name" value="A-D-PHexomutase_a/b/a-I"/>
</dbReference>
<reference evidence="15 16" key="1">
    <citation type="journal article" date="2019" name="Int. J. Syst. Evol. Microbiol.">
        <title>The Global Catalogue of Microorganisms (GCM) 10K type strain sequencing project: providing services to taxonomists for standard genome sequencing and annotation.</title>
        <authorList>
            <consortium name="The Broad Institute Genomics Platform"/>
            <consortium name="The Broad Institute Genome Sequencing Center for Infectious Disease"/>
            <person name="Wu L."/>
            <person name="Ma J."/>
        </authorList>
    </citation>
    <scope>NUCLEOTIDE SEQUENCE [LARGE SCALE GENOMIC DNA]</scope>
    <source>
        <strain evidence="15 16">JCM 15896</strain>
    </source>
</reference>
<protein>
    <recommendedName>
        <fullName evidence="5">phosphomannomutase</fullName>
        <ecNumber evidence="5">5.4.2.8</ecNumber>
    </recommendedName>
</protein>
<dbReference type="Gene3D" id="3.40.120.10">
    <property type="entry name" value="Alpha-D-Glucose-1,6-Bisphosphate, subunit A, domain 3"/>
    <property type="match status" value="3"/>
</dbReference>
<evidence type="ECO:0000259" key="11">
    <source>
        <dbReference type="Pfam" id="PF00408"/>
    </source>
</evidence>
<dbReference type="InterPro" id="IPR005845">
    <property type="entry name" value="A-D-PHexomutase_a/b/a-II"/>
</dbReference>
<keyword evidence="16" id="KW-1185">Reference proteome</keyword>
<comment type="caution">
    <text evidence="15">The sequence shown here is derived from an EMBL/GenBank/DDBJ whole genome shotgun (WGS) entry which is preliminary data.</text>
</comment>
<evidence type="ECO:0000256" key="4">
    <source>
        <dbReference type="ARBA" id="ARBA00010231"/>
    </source>
</evidence>
<dbReference type="Gene3D" id="3.30.310.50">
    <property type="entry name" value="Alpha-D-phosphohexomutase, C-terminal domain"/>
    <property type="match status" value="1"/>
</dbReference>
<evidence type="ECO:0000313" key="16">
    <source>
        <dbReference type="Proteomes" id="UP001500359"/>
    </source>
</evidence>
<comment type="pathway">
    <text evidence="3">Nucleotide-sugar biosynthesis; GDP-alpha-D-mannose biosynthesis; alpha-D-mannose 1-phosphate from D-fructose 6-phosphate: step 2/2.</text>
</comment>
<dbReference type="Pfam" id="PF02880">
    <property type="entry name" value="PGM_PMM_III"/>
    <property type="match status" value="1"/>
</dbReference>
<dbReference type="PANTHER" id="PTHR43771:SF1">
    <property type="entry name" value="PHOSPHOMANNOMUTASE"/>
    <property type="match status" value="1"/>
</dbReference>
<dbReference type="Proteomes" id="UP001500359">
    <property type="component" value="Unassembled WGS sequence"/>
</dbReference>
<feature type="domain" description="Alpha-D-phosphohexomutase C-terminal" evidence="11">
    <location>
        <begin position="404"/>
        <end position="472"/>
    </location>
</feature>
<dbReference type="SUPFAM" id="SSF55957">
    <property type="entry name" value="Phosphoglucomutase, C-terminal domain"/>
    <property type="match status" value="1"/>
</dbReference>
<evidence type="ECO:0000256" key="7">
    <source>
        <dbReference type="ARBA" id="ARBA00022723"/>
    </source>
</evidence>
<dbReference type="InterPro" id="IPR036900">
    <property type="entry name" value="A-D-PHexomutase_C_sf"/>
</dbReference>
<evidence type="ECO:0000256" key="10">
    <source>
        <dbReference type="RuleBase" id="RU004326"/>
    </source>
</evidence>
<gene>
    <name evidence="15" type="primary">cpsG</name>
    <name evidence="15" type="ORF">GCM10009114_23060</name>
</gene>
<dbReference type="InterPro" id="IPR005843">
    <property type="entry name" value="A-D-PHexomutase_C"/>
</dbReference>
<dbReference type="InterPro" id="IPR016055">
    <property type="entry name" value="A-D-PHexomutase_a/b/a-I/II/III"/>
</dbReference>
<accession>A0ABN1LL41</accession>
<evidence type="ECO:0000259" key="13">
    <source>
        <dbReference type="Pfam" id="PF02879"/>
    </source>
</evidence>
<keyword evidence="9" id="KW-0413">Isomerase</keyword>
<evidence type="ECO:0000256" key="9">
    <source>
        <dbReference type="ARBA" id="ARBA00023235"/>
    </source>
</evidence>
<keyword evidence="7 10" id="KW-0479">Metal-binding</keyword>
<feature type="domain" description="Alpha-D-phosphohexomutase alpha/beta/alpha" evidence="13">
    <location>
        <begin position="180"/>
        <end position="284"/>
    </location>
</feature>
<feature type="domain" description="Alpha-D-phosphohexomutase alpha/beta/alpha" evidence="12">
    <location>
        <begin position="6"/>
        <end position="135"/>
    </location>
</feature>